<gene>
    <name evidence="2" type="ORF">KDN34_12235</name>
</gene>
<accession>A0ABX7YQF1</accession>
<protein>
    <submittedName>
        <fullName evidence="2">Uncharacterized protein</fullName>
    </submittedName>
</protein>
<feature type="region of interest" description="Disordered" evidence="1">
    <location>
        <begin position="1"/>
        <end position="22"/>
    </location>
</feature>
<feature type="compositionally biased region" description="Polar residues" evidence="1">
    <location>
        <begin position="1"/>
        <end position="14"/>
    </location>
</feature>
<dbReference type="EMBL" id="CP073587">
    <property type="protein sequence ID" value="QUN04993.1"/>
    <property type="molecule type" value="Genomic_DNA"/>
</dbReference>
<reference evidence="2 3" key="1">
    <citation type="submission" date="2021-04" db="EMBL/GenBank/DDBJ databases">
        <title>Novel species identification of genus Shewanella.</title>
        <authorList>
            <person name="Liu G."/>
        </authorList>
    </citation>
    <scope>NUCLEOTIDE SEQUENCE [LARGE SCALE GENOMIC DNA]</scope>
    <source>
        <strain evidence="2 3">FJAT-54481</strain>
    </source>
</reference>
<organism evidence="2 3">
    <name type="scientific">Shewanella yunxiaonensis</name>
    <dbReference type="NCBI Taxonomy" id="2829809"/>
    <lineage>
        <taxon>Bacteria</taxon>
        <taxon>Pseudomonadati</taxon>
        <taxon>Pseudomonadota</taxon>
        <taxon>Gammaproteobacteria</taxon>
        <taxon>Alteromonadales</taxon>
        <taxon>Shewanellaceae</taxon>
        <taxon>Shewanella</taxon>
    </lineage>
</organism>
<dbReference type="Proteomes" id="UP000679575">
    <property type="component" value="Chromosome"/>
</dbReference>
<name>A0ABX7YQF1_9GAMM</name>
<evidence type="ECO:0000313" key="2">
    <source>
        <dbReference type="EMBL" id="QUN04993.1"/>
    </source>
</evidence>
<dbReference type="RefSeq" id="WP_212594043.1">
    <property type="nucleotide sequence ID" value="NZ_CP073587.1"/>
</dbReference>
<keyword evidence="3" id="KW-1185">Reference proteome</keyword>
<sequence>MNEISSNLHLATRTSPRKRPEVVPDKVVVKKTTTCDNPQQPLVSKEELAYIFSLFR</sequence>
<evidence type="ECO:0000313" key="3">
    <source>
        <dbReference type="Proteomes" id="UP000679575"/>
    </source>
</evidence>
<evidence type="ECO:0000256" key="1">
    <source>
        <dbReference type="SAM" id="MobiDB-lite"/>
    </source>
</evidence>
<proteinExistence type="predicted"/>